<dbReference type="EMBL" id="KQ435867">
    <property type="protein sequence ID" value="KOX70282.1"/>
    <property type="molecule type" value="Genomic_DNA"/>
</dbReference>
<evidence type="ECO:0000313" key="2">
    <source>
        <dbReference type="EMBL" id="KOX70282.1"/>
    </source>
</evidence>
<organism evidence="2 3">
    <name type="scientific">Melipona quadrifasciata</name>
    <dbReference type="NCBI Taxonomy" id="166423"/>
    <lineage>
        <taxon>Eukaryota</taxon>
        <taxon>Metazoa</taxon>
        <taxon>Ecdysozoa</taxon>
        <taxon>Arthropoda</taxon>
        <taxon>Hexapoda</taxon>
        <taxon>Insecta</taxon>
        <taxon>Pterygota</taxon>
        <taxon>Neoptera</taxon>
        <taxon>Endopterygota</taxon>
        <taxon>Hymenoptera</taxon>
        <taxon>Apocrita</taxon>
        <taxon>Aculeata</taxon>
        <taxon>Apoidea</taxon>
        <taxon>Anthophila</taxon>
        <taxon>Apidae</taxon>
        <taxon>Melipona</taxon>
    </lineage>
</organism>
<evidence type="ECO:0000256" key="1">
    <source>
        <dbReference type="SAM" id="MobiDB-lite"/>
    </source>
</evidence>
<proteinExistence type="predicted"/>
<dbReference type="Proteomes" id="UP000053105">
    <property type="component" value="Unassembled WGS sequence"/>
</dbReference>
<keyword evidence="3" id="KW-1185">Reference proteome</keyword>
<evidence type="ECO:0000313" key="3">
    <source>
        <dbReference type="Proteomes" id="UP000053105"/>
    </source>
</evidence>
<name>A0A0N1IT69_9HYME</name>
<dbReference type="AlphaFoldDB" id="A0A0N1IT69"/>
<protein>
    <submittedName>
        <fullName evidence="2">Uncharacterized protein</fullName>
    </submittedName>
</protein>
<reference evidence="2 3" key="1">
    <citation type="submission" date="2015-07" db="EMBL/GenBank/DDBJ databases">
        <title>The genome of Melipona quadrifasciata.</title>
        <authorList>
            <person name="Pan H."/>
            <person name="Kapheim K."/>
        </authorList>
    </citation>
    <scope>NUCLEOTIDE SEQUENCE [LARGE SCALE GENOMIC DNA]</scope>
    <source>
        <strain evidence="2">0111107301</strain>
        <tissue evidence="2">Whole body</tissue>
    </source>
</reference>
<gene>
    <name evidence="2" type="ORF">WN51_05232</name>
</gene>
<sequence>MPEQRNSRFAVLARRGERHFRQQPLNRLGRMRRPARRKKPFLSRGKKLGEHQMVSANRCAQLQCAFDMCELQVYTCNYWHASARACLKETRCDQGPREKREHAIAGCAYPFLRLMSTFALKEKRKKKRKKRKEKKRKRKKVGA</sequence>
<feature type="region of interest" description="Disordered" evidence="1">
    <location>
        <begin position="122"/>
        <end position="143"/>
    </location>
</feature>
<accession>A0A0N1IT69</accession>